<organism evidence="1 2">
    <name type="scientific">Bauhinia variegata</name>
    <name type="common">Purple orchid tree</name>
    <name type="synonym">Phanera variegata</name>
    <dbReference type="NCBI Taxonomy" id="167791"/>
    <lineage>
        <taxon>Eukaryota</taxon>
        <taxon>Viridiplantae</taxon>
        <taxon>Streptophyta</taxon>
        <taxon>Embryophyta</taxon>
        <taxon>Tracheophyta</taxon>
        <taxon>Spermatophyta</taxon>
        <taxon>Magnoliopsida</taxon>
        <taxon>eudicotyledons</taxon>
        <taxon>Gunneridae</taxon>
        <taxon>Pentapetalae</taxon>
        <taxon>rosids</taxon>
        <taxon>fabids</taxon>
        <taxon>Fabales</taxon>
        <taxon>Fabaceae</taxon>
        <taxon>Cercidoideae</taxon>
        <taxon>Cercideae</taxon>
        <taxon>Bauhiniinae</taxon>
        <taxon>Bauhinia</taxon>
    </lineage>
</organism>
<comment type="caution">
    <text evidence="1">The sequence shown here is derived from an EMBL/GenBank/DDBJ whole genome shotgun (WGS) entry which is preliminary data.</text>
</comment>
<evidence type="ECO:0000313" key="2">
    <source>
        <dbReference type="Proteomes" id="UP000828941"/>
    </source>
</evidence>
<proteinExistence type="predicted"/>
<dbReference type="Proteomes" id="UP000828941">
    <property type="component" value="Chromosome 7"/>
</dbReference>
<evidence type="ECO:0000313" key="1">
    <source>
        <dbReference type="EMBL" id="KAI4332660.1"/>
    </source>
</evidence>
<gene>
    <name evidence="1" type="ORF">L6164_017550</name>
</gene>
<protein>
    <submittedName>
        <fullName evidence="1">Uncharacterized protein</fullName>
    </submittedName>
</protein>
<name>A0ACB9ND73_BAUVA</name>
<dbReference type="EMBL" id="CM039432">
    <property type="protein sequence ID" value="KAI4332660.1"/>
    <property type="molecule type" value="Genomic_DNA"/>
</dbReference>
<accession>A0ACB9ND73</accession>
<sequence>MVKGLVVSMFAIVMRLLNKECMSDGQGINLSEPLQLIQFRIMSRQKALADLHQMQIVHVCCTPVLANFNIIGLLINIEKLSDTQCQPES</sequence>
<keyword evidence="2" id="KW-1185">Reference proteome</keyword>
<reference evidence="1 2" key="1">
    <citation type="journal article" date="2022" name="DNA Res.">
        <title>Chromosomal-level genome assembly of the orchid tree Bauhinia variegata (Leguminosae; Cercidoideae) supports the allotetraploid origin hypothesis of Bauhinia.</title>
        <authorList>
            <person name="Zhong Y."/>
            <person name="Chen Y."/>
            <person name="Zheng D."/>
            <person name="Pang J."/>
            <person name="Liu Y."/>
            <person name="Luo S."/>
            <person name="Meng S."/>
            <person name="Qian L."/>
            <person name="Wei D."/>
            <person name="Dai S."/>
            <person name="Zhou R."/>
        </authorList>
    </citation>
    <scope>NUCLEOTIDE SEQUENCE [LARGE SCALE GENOMIC DNA]</scope>
    <source>
        <strain evidence="1">BV-YZ2020</strain>
    </source>
</reference>